<keyword evidence="2" id="KW-0472">Membrane</keyword>
<comment type="caution">
    <text evidence="3">The sequence shown here is derived from an EMBL/GenBank/DDBJ whole genome shotgun (WGS) entry which is preliminary data.</text>
</comment>
<accession>A0A423X8R2</accession>
<proteinExistence type="predicted"/>
<evidence type="ECO:0008006" key="5">
    <source>
        <dbReference type="Google" id="ProtNLM"/>
    </source>
</evidence>
<dbReference type="AlphaFoldDB" id="A0A423X8R2"/>
<protein>
    <recommendedName>
        <fullName evidence="5">Apple domain-containing protein</fullName>
    </recommendedName>
</protein>
<name>A0A423X8R2_9PEZI</name>
<evidence type="ECO:0000256" key="2">
    <source>
        <dbReference type="SAM" id="Phobius"/>
    </source>
</evidence>
<keyword evidence="2" id="KW-1133">Transmembrane helix</keyword>
<evidence type="ECO:0000313" key="4">
    <source>
        <dbReference type="Proteomes" id="UP000283895"/>
    </source>
</evidence>
<evidence type="ECO:0000256" key="1">
    <source>
        <dbReference type="SAM" id="MobiDB-lite"/>
    </source>
</evidence>
<dbReference type="EMBL" id="LKEA01000001">
    <property type="protein sequence ID" value="ROW12379.1"/>
    <property type="molecule type" value="Genomic_DNA"/>
</dbReference>
<gene>
    <name evidence="3" type="ORF">VMCG_00092</name>
</gene>
<dbReference type="Gene3D" id="3.50.4.10">
    <property type="entry name" value="Hepatocyte Growth Factor"/>
    <property type="match status" value="1"/>
</dbReference>
<feature type="transmembrane region" description="Helical" evidence="2">
    <location>
        <begin position="135"/>
        <end position="160"/>
    </location>
</feature>
<reference evidence="3 4" key="1">
    <citation type="submission" date="2015-09" db="EMBL/GenBank/DDBJ databases">
        <title>Host preference determinants of Valsa canker pathogens revealed by comparative genomics.</title>
        <authorList>
            <person name="Yin Z."/>
            <person name="Huang L."/>
        </authorList>
    </citation>
    <scope>NUCLEOTIDE SEQUENCE [LARGE SCALE GENOMIC DNA]</scope>
    <source>
        <strain evidence="3 4">03-1</strain>
    </source>
</reference>
<feature type="compositionally biased region" description="Pro residues" evidence="1">
    <location>
        <begin position="66"/>
        <end position="78"/>
    </location>
</feature>
<dbReference type="OrthoDB" id="3499003at2759"/>
<feature type="region of interest" description="Disordered" evidence="1">
    <location>
        <begin position="164"/>
        <end position="191"/>
    </location>
</feature>
<feature type="region of interest" description="Disordered" evidence="1">
    <location>
        <begin position="59"/>
        <end position="78"/>
    </location>
</feature>
<dbReference type="Proteomes" id="UP000283895">
    <property type="component" value="Unassembled WGS sequence"/>
</dbReference>
<evidence type="ECO:0000313" key="3">
    <source>
        <dbReference type="EMBL" id="ROW12379.1"/>
    </source>
</evidence>
<sequence>MAADTPYRGPEPPNTNDNKHPGVDDYSGLQVVETGLEVVPPCPLPEALPPHLQPQYGEYKPWAQYSPPPPQLPPQPLPPHPGYPYPASVDSGLVAVSPPYGGGMMPDHRYHGGHNPFEPPRKTTGNGLVCGLRKVVFWIIIAIVVFAIVAAVAIGLGVGLGTRSDAPAASTTTATSSAAPTATDSLPAATATSTAGPELNIVCPSANRTLYSLASSSAGADQKFLVLCGRDYNSWGGAQDMVSVNTTTFEGCLEECSGQEDCVAVGWGNYYGTNTCWLKSAIGEPNWSEGWYSAVAE</sequence>
<organism evidence="3 4">
    <name type="scientific">Cytospora schulzeri</name>
    <dbReference type="NCBI Taxonomy" id="448051"/>
    <lineage>
        <taxon>Eukaryota</taxon>
        <taxon>Fungi</taxon>
        <taxon>Dikarya</taxon>
        <taxon>Ascomycota</taxon>
        <taxon>Pezizomycotina</taxon>
        <taxon>Sordariomycetes</taxon>
        <taxon>Sordariomycetidae</taxon>
        <taxon>Diaporthales</taxon>
        <taxon>Cytosporaceae</taxon>
        <taxon>Cytospora</taxon>
    </lineage>
</organism>
<keyword evidence="4" id="KW-1185">Reference proteome</keyword>
<keyword evidence="2" id="KW-0812">Transmembrane</keyword>
<feature type="region of interest" description="Disordered" evidence="1">
    <location>
        <begin position="1"/>
        <end position="29"/>
    </location>
</feature>
<dbReference type="STRING" id="356882.A0A423X8R2"/>